<dbReference type="Proteomes" id="UP000008810">
    <property type="component" value="Chromosome 5"/>
</dbReference>
<organism evidence="2">
    <name type="scientific">Brachypodium distachyon</name>
    <name type="common">Purple false brome</name>
    <name type="synonym">Trachynia distachya</name>
    <dbReference type="NCBI Taxonomy" id="15368"/>
    <lineage>
        <taxon>Eukaryota</taxon>
        <taxon>Viridiplantae</taxon>
        <taxon>Streptophyta</taxon>
        <taxon>Embryophyta</taxon>
        <taxon>Tracheophyta</taxon>
        <taxon>Spermatophyta</taxon>
        <taxon>Magnoliopsida</taxon>
        <taxon>Liliopsida</taxon>
        <taxon>Poales</taxon>
        <taxon>Poaceae</taxon>
        <taxon>BOP clade</taxon>
        <taxon>Pooideae</taxon>
        <taxon>Stipodae</taxon>
        <taxon>Brachypodieae</taxon>
        <taxon>Brachypodium</taxon>
    </lineage>
</organism>
<evidence type="ECO:0000259" key="1">
    <source>
        <dbReference type="Pfam" id="PF20241"/>
    </source>
</evidence>
<reference evidence="2" key="2">
    <citation type="submission" date="2017-06" db="EMBL/GenBank/DDBJ databases">
        <title>WGS assembly of Brachypodium distachyon.</title>
        <authorList>
            <consortium name="The International Brachypodium Initiative"/>
            <person name="Lucas S."/>
            <person name="Harmon-Smith M."/>
            <person name="Lail K."/>
            <person name="Tice H."/>
            <person name="Grimwood J."/>
            <person name="Bruce D."/>
            <person name="Barry K."/>
            <person name="Shu S."/>
            <person name="Lindquist E."/>
            <person name="Wang M."/>
            <person name="Pitluck S."/>
            <person name="Vogel J.P."/>
            <person name="Garvin D.F."/>
            <person name="Mockler T.C."/>
            <person name="Schmutz J."/>
            <person name="Rokhsar D."/>
            <person name="Bevan M.W."/>
        </authorList>
    </citation>
    <scope>NUCLEOTIDE SEQUENCE</scope>
    <source>
        <strain evidence="2">Bd21</strain>
    </source>
</reference>
<dbReference type="OrthoDB" id="605055at2759"/>
<evidence type="ECO:0000313" key="4">
    <source>
        <dbReference type="Proteomes" id="UP000008810"/>
    </source>
</evidence>
<dbReference type="PANTHER" id="PTHR33065:SF88">
    <property type="entry name" value="OS11G0104220 PROTEIN"/>
    <property type="match status" value="1"/>
</dbReference>
<sequence length="309" mass="34054">MVGEERISFADYRICWESTWGSNTELCGGFEDTTTFSPMHFTQCTPGIPQLASVTGSTLQIYTIKIAEPNGKLDWPLYVYGVVAARDTVDNNRNLLFCRSRANCQMLTEEDSFLRLTGPSRAILAVDPVIFEVELRIKDGAVHIGRRSCTAELSLELLDNSVQATILGVRVVDVASWPFEHGGRVACYSRSAEVMAIDSQGIAKVTDPRSRQVILLDYKGKEIPVGSNGYLHLSRHVVSVNILDTLKVTVQAYSPSGCIAAHVYFTPKRCNISQDLCVLGDSKVEVTVAWSRLVQNKMDVSTEAIIAQT</sequence>
<dbReference type="EMBL" id="CM000884">
    <property type="protein sequence ID" value="PNT61721.1"/>
    <property type="molecule type" value="Genomic_DNA"/>
</dbReference>
<reference evidence="2 3" key="1">
    <citation type="journal article" date="2010" name="Nature">
        <title>Genome sequencing and analysis of the model grass Brachypodium distachyon.</title>
        <authorList>
            <consortium name="International Brachypodium Initiative"/>
        </authorList>
    </citation>
    <scope>NUCLEOTIDE SEQUENCE [LARGE SCALE GENOMIC DNA]</scope>
    <source>
        <strain evidence="2 3">Bd21</strain>
    </source>
</reference>
<dbReference type="ExpressionAtlas" id="A0A2K2CI70">
    <property type="expression patterns" value="baseline and differential"/>
</dbReference>
<keyword evidence="4" id="KW-1185">Reference proteome</keyword>
<reference evidence="3" key="3">
    <citation type="submission" date="2018-08" db="UniProtKB">
        <authorList>
            <consortium name="EnsemblPlants"/>
        </authorList>
    </citation>
    <scope>IDENTIFICATION</scope>
    <source>
        <strain evidence="3">cv. Bd21</strain>
    </source>
</reference>
<dbReference type="PANTHER" id="PTHR33065">
    <property type="entry name" value="OS07G0486400 PROTEIN"/>
    <property type="match status" value="1"/>
</dbReference>
<dbReference type="InParanoid" id="A0A2K2CI70"/>
<proteinExistence type="predicted"/>
<feature type="domain" description="DUF6598" evidence="1">
    <location>
        <begin position="145"/>
        <end position="288"/>
    </location>
</feature>
<evidence type="ECO:0000313" key="3">
    <source>
        <dbReference type="EnsemblPlants" id="PNT61721"/>
    </source>
</evidence>
<evidence type="ECO:0000313" key="2">
    <source>
        <dbReference type="EMBL" id="PNT61721.1"/>
    </source>
</evidence>
<dbReference type="AlphaFoldDB" id="A0A2K2CI70"/>
<gene>
    <name evidence="2" type="ORF">BRADI_5g19536v3</name>
</gene>
<dbReference type="Pfam" id="PF20241">
    <property type="entry name" value="DUF6598"/>
    <property type="match status" value="2"/>
</dbReference>
<protein>
    <recommendedName>
        <fullName evidence="1">DUF6598 domain-containing protein</fullName>
    </recommendedName>
</protein>
<dbReference type="EnsemblPlants" id="PNT61721">
    <property type="protein sequence ID" value="PNT61721"/>
    <property type="gene ID" value="BRADI_5g19536v3"/>
</dbReference>
<name>A0A2K2CI70_BRADI</name>
<accession>A0A2K2CI70</accession>
<feature type="domain" description="DUF6598" evidence="1">
    <location>
        <begin position="58"/>
        <end position="140"/>
    </location>
</feature>
<dbReference type="InterPro" id="IPR046533">
    <property type="entry name" value="DUF6598"/>
</dbReference>
<dbReference type="Gramene" id="PNT61721">
    <property type="protein sequence ID" value="PNT61721"/>
    <property type="gene ID" value="BRADI_5g19536v3"/>
</dbReference>